<dbReference type="Proteomes" id="UP000191806">
    <property type="component" value="Chromosome"/>
</dbReference>
<accession>A0A1V0PFI3</accession>
<dbReference type="RefSeq" id="WP_032949721.1">
    <property type="nucleotide sequence ID" value="NZ_CP015899.2"/>
</dbReference>
<name>A0A1V0PFI3_LACLC</name>
<protein>
    <recommendedName>
        <fullName evidence="3">DNA-binding protein</fullName>
    </recommendedName>
</protein>
<evidence type="ECO:0000313" key="2">
    <source>
        <dbReference type="Proteomes" id="UP000191806"/>
    </source>
</evidence>
<reference evidence="1 2" key="1">
    <citation type="journal article" date="2017" name="BMC Genomics">
        <title>Comparative and functional genomics of the Lactococcus lactis taxon; insights into evolution and niche adaptation.</title>
        <authorList>
            <person name="Kelleher P."/>
            <person name="Bottacini F."/>
            <person name="Mahony J."/>
            <person name="Kilcawley K.N."/>
            <person name="van Sinderen D."/>
        </authorList>
    </citation>
    <scope>NUCLEOTIDE SEQUENCE [LARGE SCALE GENOMIC DNA]</scope>
    <source>
        <strain evidence="1 2">JM1</strain>
    </source>
</reference>
<sequence length="67" mass="7857">MENHSTVLTTINLQNVLTTKELADRLGQNPAYVLRRAKEELIEGQDYRSTGPRNYIFWPTAYDKMRK</sequence>
<gene>
    <name evidence="1" type="ORF">LLJM1_0657</name>
</gene>
<organism evidence="1 2">
    <name type="scientific">Lactococcus lactis subsp. cremoris</name>
    <name type="common">Streptococcus cremoris</name>
    <dbReference type="NCBI Taxonomy" id="1359"/>
    <lineage>
        <taxon>Bacteria</taxon>
        <taxon>Bacillati</taxon>
        <taxon>Bacillota</taxon>
        <taxon>Bacilli</taxon>
        <taxon>Lactobacillales</taxon>
        <taxon>Streptococcaceae</taxon>
        <taxon>Lactococcus</taxon>
    </lineage>
</organism>
<dbReference type="AlphaFoldDB" id="A0A1V0PFI3"/>
<proteinExistence type="predicted"/>
<evidence type="ECO:0008006" key="3">
    <source>
        <dbReference type="Google" id="ProtNLM"/>
    </source>
</evidence>
<dbReference type="EMBL" id="CP015899">
    <property type="protein sequence ID" value="ARE28044.1"/>
    <property type="molecule type" value="Genomic_DNA"/>
</dbReference>
<evidence type="ECO:0000313" key="1">
    <source>
        <dbReference type="EMBL" id="ARE28044.1"/>
    </source>
</evidence>